<comment type="caution">
    <text evidence="2">The sequence shown here is derived from an EMBL/GenBank/DDBJ whole genome shotgun (WGS) entry which is preliminary data.</text>
</comment>
<reference evidence="2 3" key="1">
    <citation type="submission" date="2021-06" db="EMBL/GenBank/DDBJ databases">
        <authorList>
            <person name="Palmer J.M."/>
        </authorList>
    </citation>
    <scope>NUCLEOTIDE SEQUENCE [LARGE SCALE GENOMIC DNA]</scope>
    <source>
        <strain evidence="2 3">AS_MEX2019</strain>
        <tissue evidence="2">Muscle</tissue>
    </source>
</reference>
<sequence>MDFSCQRSPPPHHTDLNNEGNRENTFNLHDRTEERVKEQRKSAHKSGRKSKTENREIKNRRERKGKVNGRVQDRFLLEWPGLARVVEIFLKGRSLFTADMTRLPCREGNASPQPCYY</sequence>
<feature type="compositionally biased region" description="Basic and acidic residues" evidence="1">
    <location>
        <begin position="50"/>
        <end position="59"/>
    </location>
</feature>
<dbReference type="EMBL" id="JAHRIP010038896">
    <property type="protein sequence ID" value="MEQ2295702.1"/>
    <property type="molecule type" value="Genomic_DNA"/>
</dbReference>
<feature type="region of interest" description="Disordered" evidence="1">
    <location>
        <begin position="1"/>
        <end position="67"/>
    </location>
</feature>
<protein>
    <submittedName>
        <fullName evidence="2">Uncharacterized protein</fullName>
    </submittedName>
</protein>
<organism evidence="2 3">
    <name type="scientific">Ameca splendens</name>
    <dbReference type="NCBI Taxonomy" id="208324"/>
    <lineage>
        <taxon>Eukaryota</taxon>
        <taxon>Metazoa</taxon>
        <taxon>Chordata</taxon>
        <taxon>Craniata</taxon>
        <taxon>Vertebrata</taxon>
        <taxon>Euteleostomi</taxon>
        <taxon>Actinopterygii</taxon>
        <taxon>Neopterygii</taxon>
        <taxon>Teleostei</taxon>
        <taxon>Neoteleostei</taxon>
        <taxon>Acanthomorphata</taxon>
        <taxon>Ovalentaria</taxon>
        <taxon>Atherinomorphae</taxon>
        <taxon>Cyprinodontiformes</taxon>
        <taxon>Goodeidae</taxon>
        <taxon>Ameca</taxon>
    </lineage>
</organism>
<proteinExistence type="predicted"/>
<accession>A0ABV0YPR5</accession>
<evidence type="ECO:0000256" key="1">
    <source>
        <dbReference type="SAM" id="MobiDB-lite"/>
    </source>
</evidence>
<name>A0ABV0YPR5_9TELE</name>
<evidence type="ECO:0000313" key="3">
    <source>
        <dbReference type="Proteomes" id="UP001469553"/>
    </source>
</evidence>
<gene>
    <name evidence="2" type="ORF">AMECASPLE_017171</name>
</gene>
<dbReference type="Proteomes" id="UP001469553">
    <property type="component" value="Unassembled WGS sequence"/>
</dbReference>
<feature type="compositionally biased region" description="Basic and acidic residues" evidence="1">
    <location>
        <begin position="12"/>
        <end position="41"/>
    </location>
</feature>
<evidence type="ECO:0000313" key="2">
    <source>
        <dbReference type="EMBL" id="MEQ2295702.1"/>
    </source>
</evidence>
<keyword evidence="3" id="KW-1185">Reference proteome</keyword>